<dbReference type="Proteomes" id="UP000284842">
    <property type="component" value="Unassembled WGS sequence"/>
</dbReference>
<organism evidence="1 2">
    <name type="scientific">Panaeolus cyanescens</name>
    <dbReference type="NCBI Taxonomy" id="181874"/>
    <lineage>
        <taxon>Eukaryota</taxon>
        <taxon>Fungi</taxon>
        <taxon>Dikarya</taxon>
        <taxon>Basidiomycota</taxon>
        <taxon>Agaricomycotina</taxon>
        <taxon>Agaricomycetes</taxon>
        <taxon>Agaricomycetidae</taxon>
        <taxon>Agaricales</taxon>
        <taxon>Agaricineae</taxon>
        <taxon>Galeropsidaceae</taxon>
        <taxon>Panaeolus</taxon>
    </lineage>
</organism>
<evidence type="ECO:0000313" key="1">
    <source>
        <dbReference type="EMBL" id="PPQ84466.1"/>
    </source>
</evidence>
<comment type="caution">
    <text evidence="1">The sequence shown here is derived from an EMBL/GenBank/DDBJ whole genome shotgun (WGS) entry which is preliminary data.</text>
</comment>
<reference evidence="1 2" key="1">
    <citation type="journal article" date="2018" name="Evol. Lett.">
        <title>Horizontal gene cluster transfer increased hallucinogenic mushroom diversity.</title>
        <authorList>
            <person name="Reynolds H.T."/>
            <person name="Vijayakumar V."/>
            <person name="Gluck-Thaler E."/>
            <person name="Korotkin H.B."/>
            <person name="Matheny P.B."/>
            <person name="Slot J.C."/>
        </authorList>
    </citation>
    <scope>NUCLEOTIDE SEQUENCE [LARGE SCALE GENOMIC DNA]</scope>
    <source>
        <strain evidence="1 2">2629</strain>
    </source>
</reference>
<accession>A0A409X162</accession>
<evidence type="ECO:0000313" key="2">
    <source>
        <dbReference type="Proteomes" id="UP000284842"/>
    </source>
</evidence>
<proteinExistence type="predicted"/>
<keyword evidence="2" id="KW-1185">Reference proteome</keyword>
<dbReference type="InParanoid" id="A0A409X162"/>
<protein>
    <recommendedName>
        <fullName evidence="3">Fungal-type protein kinase domain-containing protein</fullName>
    </recommendedName>
</protein>
<gene>
    <name evidence="1" type="ORF">CVT24_012142</name>
</gene>
<dbReference type="EMBL" id="NHTK01004873">
    <property type="protein sequence ID" value="PPQ84466.1"/>
    <property type="molecule type" value="Genomic_DNA"/>
</dbReference>
<dbReference type="AlphaFoldDB" id="A0A409X162"/>
<evidence type="ECO:0008006" key="3">
    <source>
        <dbReference type="Google" id="ProtNLM"/>
    </source>
</evidence>
<name>A0A409X162_9AGAR</name>
<sequence>MFYSSRTLPRNVDDLQAFLWVFVWILDLYNPGSDGSFRNRFQHPAAAALDQKYSFVHRCKEGDICITSRYPEGLELILNLGSFFAKKMKHPCPTTPDKLGQEANDVARGGYQIALGHFKTAIDRLSNATPVKLIPFSEVLMRLSRGISSV</sequence>